<dbReference type="RefSeq" id="WP_160370747.1">
    <property type="nucleotide sequence ID" value="NZ_WSQA01000019.1"/>
</dbReference>
<evidence type="ECO:0000313" key="12">
    <source>
        <dbReference type="Proteomes" id="UP000435036"/>
    </source>
</evidence>
<evidence type="ECO:0000256" key="1">
    <source>
        <dbReference type="ARBA" id="ARBA00004202"/>
    </source>
</evidence>
<evidence type="ECO:0000256" key="3">
    <source>
        <dbReference type="ARBA" id="ARBA00022475"/>
    </source>
</evidence>
<dbReference type="InterPro" id="IPR003593">
    <property type="entry name" value="AAA+_ATPase"/>
</dbReference>
<evidence type="ECO:0000256" key="9">
    <source>
        <dbReference type="ARBA" id="ARBA00023136"/>
    </source>
</evidence>
<comment type="caution">
    <text evidence="11">The sequence shown here is derived from an EMBL/GenBank/DDBJ whole genome shotgun (WGS) entry which is preliminary data.</text>
</comment>
<evidence type="ECO:0000256" key="8">
    <source>
        <dbReference type="ARBA" id="ARBA00022967"/>
    </source>
</evidence>
<keyword evidence="6" id="KW-0547">Nucleotide-binding</keyword>
<feature type="domain" description="ABC transporter" evidence="10">
    <location>
        <begin position="245"/>
        <end position="491"/>
    </location>
</feature>
<dbReference type="PANTHER" id="PTHR43790:SF1">
    <property type="entry name" value="XYLOSE IMPORT ATP-BINDING PROTEIN XYLG"/>
    <property type="match status" value="1"/>
</dbReference>
<dbReference type="OrthoDB" id="1115710at2"/>
<dbReference type="SMART" id="SM00382">
    <property type="entry name" value="AAA"/>
    <property type="match status" value="2"/>
</dbReference>
<keyword evidence="12" id="KW-1185">Reference proteome</keyword>
<dbReference type="GO" id="GO:0016887">
    <property type="term" value="F:ATP hydrolysis activity"/>
    <property type="evidence" value="ECO:0007669"/>
    <property type="project" value="InterPro"/>
</dbReference>
<dbReference type="EMBL" id="WSQA01000019">
    <property type="protein sequence ID" value="MVZ64029.1"/>
    <property type="molecule type" value="Genomic_DNA"/>
</dbReference>
<evidence type="ECO:0000256" key="4">
    <source>
        <dbReference type="ARBA" id="ARBA00022597"/>
    </source>
</evidence>
<dbReference type="FunFam" id="3.40.50.300:FF:000127">
    <property type="entry name" value="Ribose import ATP-binding protein RbsA"/>
    <property type="match status" value="1"/>
</dbReference>
<evidence type="ECO:0000256" key="5">
    <source>
        <dbReference type="ARBA" id="ARBA00022737"/>
    </source>
</evidence>
<gene>
    <name evidence="11" type="ORF">GQF63_18550</name>
</gene>
<keyword evidence="3" id="KW-1003">Cell membrane</keyword>
<dbReference type="SUPFAM" id="SSF52540">
    <property type="entry name" value="P-loop containing nucleoside triphosphate hydrolases"/>
    <property type="match status" value="2"/>
</dbReference>
<dbReference type="AlphaFoldDB" id="A0A6N8L4S3"/>
<dbReference type="Proteomes" id="UP000435036">
    <property type="component" value="Unassembled WGS sequence"/>
</dbReference>
<comment type="subcellular location">
    <subcellularLocation>
        <location evidence="1">Cell membrane</location>
        <topology evidence="1">Peripheral membrane protein</topology>
    </subcellularLocation>
</comment>
<dbReference type="PROSITE" id="PS50893">
    <property type="entry name" value="ABC_TRANSPORTER_2"/>
    <property type="match status" value="2"/>
</dbReference>
<name>A0A6N8L4S3_9SPHI</name>
<dbReference type="InterPro" id="IPR050107">
    <property type="entry name" value="ABC_carbohydrate_import_ATPase"/>
</dbReference>
<evidence type="ECO:0000256" key="2">
    <source>
        <dbReference type="ARBA" id="ARBA00022448"/>
    </source>
</evidence>
<evidence type="ECO:0000256" key="7">
    <source>
        <dbReference type="ARBA" id="ARBA00022840"/>
    </source>
</evidence>
<dbReference type="PROSITE" id="PS00211">
    <property type="entry name" value="ABC_TRANSPORTER_1"/>
    <property type="match status" value="1"/>
</dbReference>
<evidence type="ECO:0000256" key="6">
    <source>
        <dbReference type="ARBA" id="ARBA00022741"/>
    </source>
</evidence>
<sequence length="491" mass="53866">MLKLTHITKSFGGVKALKEVSLEVRSGEIHALLGENGAGKSTLMKIISGAYQADSGQVEINGEVLSGNNPHLAKLHGISIIYQEFSLVPSLSVAENIYLGQQQGSWIHWKSMEASAQALIQSIGFELDVRKKVEELTVAQQQVVEIAKALSQDVKLLILDEPSAVLGSQEVKKLFSLLNKLKEKGVSIIYISHHLAELLAITDRITVLKDGRTITTVETREMDKNQLVNYMVGRELSSMYPEKKTKSFDAAKLEANHIESIPGKGAVSFHLHRGEILGIGGLVGSGRTEVLERLFGKGSTRDAQVNLDGKKVSLKSPRSLVKQKWAMLPEDRKKHGGILGRSIKENISLANLAALANAWGFISVSKEKKAVQELIHKLQIKIGDMENPLSSLSGGNQQKVILAKWLHLQPEVLLIDEPTRGVDVGARAEIYQIIQNLADSGLYILMVSSDMDELMGLSDRILVMKNGQIQGELQRADFSEERILRMAIGAN</sequence>
<organism evidence="11 12">
    <name type="scientific">Sphingobacterium humi</name>
    <dbReference type="NCBI Taxonomy" id="1796905"/>
    <lineage>
        <taxon>Bacteria</taxon>
        <taxon>Pseudomonadati</taxon>
        <taxon>Bacteroidota</taxon>
        <taxon>Sphingobacteriia</taxon>
        <taxon>Sphingobacteriales</taxon>
        <taxon>Sphingobacteriaceae</taxon>
        <taxon>Sphingobacterium</taxon>
    </lineage>
</organism>
<reference evidence="11 12" key="1">
    <citation type="submission" date="2019-12" db="EMBL/GenBank/DDBJ databases">
        <authorList>
            <person name="Dong K."/>
        </authorList>
    </citation>
    <scope>NUCLEOTIDE SEQUENCE [LARGE SCALE GENOMIC DNA]</scope>
    <source>
        <strain evidence="11 12">JCM 31225</strain>
    </source>
</reference>
<keyword evidence="5" id="KW-0677">Repeat</keyword>
<keyword evidence="9" id="KW-0472">Membrane</keyword>
<dbReference type="InterPro" id="IPR017871">
    <property type="entry name" value="ABC_transporter-like_CS"/>
</dbReference>
<dbReference type="Pfam" id="PF00005">
    <property type="entry name" value="ABC_tran"/>
    <property type="match status" value="2"/>
</dbReference>
<evidence type="ECO:0000259" key="10">
    <source>
        <dbReference type="PROSITE" id="PS50893"/>
    </source>
</evidence>
<dbReference type="CDD" id="cd03215">
    <property type="entry name" value="ABC_Carb_Monos_II"/>
    <property type="match status" value="1"/>
</dbReference>
<dbReference type="CDD" id="cd03216">
    <property type="entry name" value="ABC_Carb_Monos_I"/>
    <property type="match status" value="1"/>
</dbReference>
<evidence type="ECO:0000313" key="11">
    <source>
        <dbReference type="EMBL" id="MVZ64029.1"/>
    </source>
</evidence>
<accession>A0A6N8L4S3</accession>
<dbReference type="Gene3D" id="3.40.50.300">
    <property type="entry name" value="P-loop containing nucleotide triphosphate hydrolases"/>
    <property type="match status" value="2"/>
</dbReference>
<keyword evidence="2" id="KW-0813">Transport</keyword>
<proteinExistence type="predicted"/>
<feature type="domain" description="ABC transporter" evidence="10">
    <location>
        <begin position="2"/>
        <end position="235"/>
    </location>
</feature>
<protein>
    <submittedName>
        <fullName evidence="11">ATP-binding cassette domain-containing protein</fullName>
    </submittedName>
</protein>
<keyword evidence="8" id="KW-1278">Translocase</keyword>
<dbReference type="GO" id="GO:0005886">
    <property type="term" value="C:plasma membrane"/>
    <property type="evidence" value="ECO:0007669"/>
    <property type="project" value="UniProtKB-SubCell"/>
</dbReference>
<keyword evidence="4" id="KW-0762">Sugar transport</keyword>
<dbReference type="InterPro" id="IPR027417">
    <property type="entry name" value="P-loop_NTPase"/>
</dbReference>
<dbReference type="GO" id="GO:0005524">
    <property type="term" value="F:ATP binding"/>
    <property type="evidence" value="ECO:0007669"/>
    <property type="project" value="UniProtKB-KW"/>
</dbReference>
<dbReference type="PANTHER" id="PTHR43790">
    <property type="entry name" value="CARBOHYDRATE TRANSPORT ATP-BINDING PROTEIN MG119-RELATED"/>
    <property type="match status" value="1"/>
</dbReference>
<keyword evidence="7 11" id="KW-0067">ATP-binding</keyword>
<dbReference type="InterPro" id="IPR003439">
    <property type="entry name" value="ABC_transporter-like_ATP-bd"/>
</dbReference>